<keyword evidence="4" id="KW-0067">ATP-binding</keyword>
<dbReference type="GO" id="GO:0005524">
    <property type="term" value="F:ATP binding"/>
    <property type="evidence" value="ECO:0007669"/>
    <property type="project" value="UniProtKB-KW"/>
</dbReference>
<evidence type="ECO:0000259" key="10">
    <source>
        <dbReference type="PROSITE" id="PS51195"/>
    </source>
</evidence>
<dbReference type="Pfam" id="PF00270">
    <property type="entry name" value="DEAD"/>
    <property type="match status" value="1"/>
</dbReference>
<dbReference type="GO" id="GO:0003724">
    <property type="term" value="F:RNA helicase activity"/>
    <property type="evidence" value="ECO:0007669"/>
    <property type="project" value="InterPro"/>
</dbReference>
<dbReference type="InterPro" id="IPR014001">
    <property type="entry name" value="Helicase_ATP-bd"/>
</dbReference>
<evidence type="ECO:0000256" key="5">
    <source>
        <dbReference type="ARBA" id="ARBA00038437"/>
    </source>
</evidence>
<evidence type="ECO:0000256" key="3">
    <source>
        <dbReference type="ARBA" id="ARBA00022806"/>
    </source>
</evidence>
<feature type="short sequence motif" description="Q motif" evidence="6">
    <location>
        <begin position="1"/>
        <end position="24"/>
    </location>
</feature>
<evidence type="ECO:0000313" key="11">
    <source>
        <dbReference type="EMBL" id="QGY00342.1"/>
    </source>
</evidence>
<dbReference type="AlphaFoldDB" id="A0A6I6IXQ1"/>
<dbReference type="EMBL" id="CP034348">
    <property type="protein sequence ID" value="QGY00342.1"/>
    <property type="molecule type" value="Genomic_DNA"/>
</dbReference>
<feature type="domain" description="Helicase C-terminal" evidence="9">
    <location>
        <begin position="229"/>
        <end position="381"/>
    </location>
</feature>
<evidence type="ECO:0000256" key="1">
    <source>
        <dbReference type="ARBA" id="ARBA00022741"/>
    </source>
</evidence>
<dbReference type="Proteomes" id="UP000428330">
    <property type="component" value="Chromosome"/>
</dbReference>
<evidence type="ECO:0000256" key="4">
    <source>
        <dbReference type="ARBA" id="ARBA00022840"/>
    </source>
</evidence>
<dbReference type="SMART" id="SM00487">
    <property type="entry name" value="DEXDc"/>
    <property type="match status" value="1"/>
</dbReference>
<evidence type="ECO:0000259" key="9">
    <source>
        <dbReference type="PROSITE" id="PS51194"/>
    </source>
</evidence>
<keyword evidence="12" id="KW-1185">Reference proteome</keyword>
<dbReference type="Pfam" id="PF00271">
    <property type="entry name" value="Helicase_C"/>
    <property type="match status" value="1"/>
</dbReference>
<dbReference type="GO" id="GO:0016787">
    <property type="term" value="F:hydrolase activity"/>
    <property type="evidence" value="ECO:0007669"/>
    <property type="project" value="UniProtKB-KW"/>
</dbReference>
<dbReference type="PROSITE" id="PS51195">
    <property type="entry name" value="Q_MOTIF"/>
    <property type="match status" value="1"/>
</dbReference>
<evidence type="ECO:0000256" key="6">
    <source>
        <dbReference type="PROSITE-ProRule" id="PRU00552"/>
    </source>
</evidence>
<dbReference type="InterPro" id="IPR014014">
    <property type="entry name" value="RNA_helicase_DEAD_Q_motif"/>
</dbReference>
<feature type="domain" description="Helicase ATP-binding" evidence="8">
    <location>
        <begin position="27"/>
        <end position="202"/>
    </location>
</feature>
<evidence type="ECO:0000256" key="7">
    <source>
        <dbReference type="SAM" id="MobiDB-lite"/>
    </source>
</evidence>
<comment type="similarity">
    <text evidence="5">Belongs to the DEAD box helicase family.</text>
</comment>
<dbReference type="InterPro" id="IPR044742">
    <property type="entry name" value="DEAD/DEAH_RhlB"/>
</dbReference>
<name>A0A6I6IXQ1_9RHOB</name>
<dbReference type="InterPro" id="IPR001650">
    <property type="entry name" value="Helicase_C-like"/>
</dbReference>
<evidence type="ECO:0000259" key="8">
    <source>
        <dbReference type="PROSITE" id="PS51192"/>
    </source>
</evidence>
<keyword evidence="3 11" id="KW-0347">Helicase</keyword>
<feature type="domain" description="DEAD-box RNA helicase Q" evidence="10">
    <location>
        <begin position="1"/>
        <end position="24"/>
    </location>
</feature>
<dbReference type="GO" id="GO:0003676">
    <property type="term" value="F:nucleic acid binding"/>
    <property type="evidence" value="ECO:0007669"/>
    <property type="project" value="InterPro"/>
</dbReference>
<dbReference type="CDD" id="cd00268">
    <property type="entry name" value="DEADc"/>
    <property type="match status" value="1"/>
</dbReference>
<evidence type="ECO:0000313" key="12">
    <source>
        <dbReference type="Proteomes" id="UP000428330"/>
    </source>
</evidence>
<dbReference type="Gene3D" id="3.40.50.300">
    <property type="entry name" value="P-loop containing nucleotide triphosphate hydrolases"/>
    <property type="match status" value="2"/>
</dbReference>
<dbReference type="PROSITE" id="PS51194">
    <property type="entry name" value="HELICASE_CTER"/>
    <property type="match status" value="1"/>
</dbReference>
<keyword evidence="2" id="KW-0378">Hydrolase</keyword>
<gene>
    <name evidence="11" type="ORF">EI983_08020</name>
</gene>
<reference evidence="12" key="1">
    <citation type="submission" date="2018-12" db="EMBL/GenBank/DDBJ databases">
        <title>Complete genome sequence of Roseovarius sp. MME-070.</title>
        <authorList>
            <person name="Nam Y.-D."/>
            <person name="Kang J."/>
            <person name="Chung W.-H."/>
            <person name="Park Y.S."/>
        </authorList>
    </citation>
    <scope>NUCLEOTIDE SEQUENCE [LARGE SCALE GENOMIC DNA]</scope>
    <source>
        <strain evidence="12">MME-070</strain>
    </source>
</reference>
<dbReference type="OrthoDB" id="9805696at2"/>
<keyword evidence="1" id="KW-0547">Nucleotide-binding</keyword>
<evidence type="ECO:0000256" key="2">
    <source>
        <dbReference type="ARBA" id="ARBA00022801"/>
    </source>
</evidence>
<dbReference type="GO" id="GO:0005829">
    <property type="term" value="C:cytosol"/>
    <property type="evidence" value="ECO:0007669"/>
    <property type="project" value="TreeGrafter"/>
</dbReference>
<dbReference type="InterPro" id="IPR050079">
    <property type="entry name" value="DEAD_box_RNA_helicase"/>
</dbReference>
<protein>
    <submittedName>
        <fullName evidence="11">DEAD/DEAH box helicase</fullName>
    </submittedName>
</protein>
<dbReference type="PANTHER" id="PTHR47959:SF13">
    <property type="entry name" value="ATP-DEPENDENT RNA HELICASE RHLE"/>
    <property type="match status" value="1"/>
</dbReference>
<accession>A0A6I6IXQ1</accession>
<dbReference type="CDD" id="cd18787">
    <property type="entry name" value="SF2_C_DEAD"/>
    <property type="match status" value="1"/>
</dbReference>
<sequence length="414" mass="44290">MGLPGPLVKKLTAQGISEPTPIQSHAIPHALDGHDIMGLAQTGTGKTLAFGLPLVAGLMEQRGKPAPKTVRSLILAPTRELVGQIKDALIPLVAGTPIKVGMVVGGVGINPQINRLARGLDVLVATPGRLLDLLDRGALTLDQTRFLVLDEADQMLDLGFIHALRKIAGLLPAERQTMLFSATMPKQMEEIAASYLTHPKRVQVSPPGKAADKITQCVHFIAKAEKPNLLIELLDAHRDELALVFGRTKHGSDKLARRLEQAGYAVAAIHGNKSQGQRERALKAFRDGEVTVLVATDVAARGLDIPDVKHVYNYELPNVPENYVHRIGRTARAGRDGMAVAFCAPDEMGELKDIQKVMKLTIPVASGRAWEELPDPTAKPQGRKGPARGAKPGGGPRRRRRRGGGGGGSRAKAA</sequence>
<feature type="compositionally biased region" description="Gly residues" evidence="7">
    <location>
        <begin position="404"/>
        <end position="414"/>
    </location>
</feature>
<dbReference type="SMART" id="SM00490">
    <property type="entry name" value="HELICc"/>
    <property type="match status" value="1"/>
</dbReference>
<dbReference type="PANTHER" id="PTHR47959">
    <property type="entry name" value="ATP-DEPENDENT RNA HELICASE RHLE-RELATED"/>
    <property type="match status" value="1"/>
</dbReference>
<dbReference type="InterPro" id="IPR027417">
    <property type="entry name" value="P-loop_NTPase"/>
</dbReference>
<organism evidence="11 12">
    <name type="scientific">Roseovarius faecimaris</name>
    <dbReference type="NCBI Taxonomy" id="2494550"/>
    <lineage>
        <taxon>Bacteria</taxon>
        <taxon>Pseudomonadati</taxon>
        <taxon>Pseudomonadota</taxon>
        <taxon>Alphaproteobacteria</taxon>
        <taxon>Rhodobacterales</taxon>
        <taxon>Roseobacteraceae</taxon>
        <taxon>Roseovarius</taxon>
    </lineage>
</organism>
<dbReference type="InterPro" id="IPR011545">
    <property type="entry name" value="DEAD/DEAH_box_helicase_dom"/>
</dbReference>
<feature type="region of interest" description="Disordered" evidence="7">
    <location>
        <begin position="369"/>
        <end position="414"/>
    </location>
</feature>
<dbReference type="PROSITE" id="PS51192">
    <property type="entry name" value="HELICASE_ATP_BIND_1"/>
    <property type="match status" value="1"/>
</dbReference>
<proteinExistence type="inferred from homology"/>
<dbReference type="KEGG" id="rom:EI983_08020"/>
<dbReference type="SUPFAM" id="SSF52540">
    <property type="entry name" value="P-loop containing nucleoside triphosphate hydrolases"/>
    <property type="match status" value="1"/>
</dbReference>